<proteinExistence type="inferred from homology"/>
<dbReference type="PIRSF" id="PIRSF000190">
    <property type="entry name" value="Pyd_amn-ph_oxd"/>
    <property type="match status" value="1"/>
</dbReference>
<evidence type="ECO:0000256" key="3">
    <source>
        <dbReference type="ARBA" id="ARBA00022643"/>
    </source>
</evidence>
<keyword evidence="5 6" id="KW-0664">Pyridoxine biosynthesis</keyword>
<evidence type="ECO:0000313" key="12">
    <source>
        <dbReference type="Proteomes" id="UP000259610"/>
    </source>
</evidence>
<feature type="binding site" evidence="6">
    <location>
        <position position="76"/>
    </location>
    <ligand>
        <name>substrate</name>
    </ligand>
</feature>
<dbReference type="Proteomes" id="UP000259610">
    <property type="component" value="Unassembled WGS sequence"/>
</dbReference>
<dbReference type="PANTHER" id="PTHR10851:SF0">
    <property type="entry name" value="PYRIDOXINE-5'-PHOSPHATE OXIDASE"/>
    <property type="match status" value="1"/>
</dbReference>
<evidence type="ECO:0000256" key="7">
    <source>
        <dbReference type="PIRSR" id="PIRSR000190-2"/>
    </source>
</evidence>
<comment type="catalytic activity">
    <reaction evidence="6">
        <text>pyridoxamine 5'-phosphate + O2 + H2O = pyridoxal 5'-phosphate + H2O2 + NH4(+)</text>
        <dbReference type="Rhea" id="RHEA:15817"/>
        <dbReference type="ChEBI" id="CHEBI:15377"/>
        <dbReference type="ChEBI" id="CHEBI:15379"/>
        <dbReference type="ChEBI" id="CHEBI:16240"/>
        <dbReference type="ChEBI" id="CHEBI:28938"/>
        <dbReference type="ChEBI" id="CHEBI:58451"/>
        <dbReference type="ChEBI" id="CHEBI:597326"/>
        <dbReference type="EC" id="1.4.3.5"/>
    </reaction>
</comment>
<dbReference type="SUPFAM" id="SSF50475">
    <property type="entry name" value="FMN-binding split barrel"/>
    <property type="match status" value="1"/>
</dbReference>
<dbReference type="HAMAP" id="MF_01629">
    <property type="entry name" value="PdxH"/>
    <property type="match status" value="1"/>
</dbReference>
<evidence type="ECO:0000259" key="10">
    <source>
        <dbReference type="Pfam" id="PF10590"/>
    </source>
</evidence>
<dbReference type="PROSITE" id="PS01064">
    <property type="entry name" value="PYRIDOX_OXIDASE"/>
    <property type="match status" value="1"/>
</dbReference>
<dbReference type="InterPro" id="IPR011576">
    <property type="entry name" value="Pyridox_Oxase_N"/>
</dbReference>
<dbReference type="InterPro" id="IPR000659">
    <property type="entry name" value="Pyridox_Oxase"/>
</dbReference>
<evidence type="ECO:0000256" key="4">
    <source>
        <dbReference type="ARBA" id="ARBA00023002"/>
    </source>
</evidence>
<comment type="similarity">
    <text evidence="1 6">Belongs to the pyridoxamine 5'-phosphate oxidase family.</text>
</comment>
<evidence type="ECO:0000256" key="5">
    <source>
        <dbReference type="ARBA" id="ARBA00023096"/>
    </source>
</evidence>
<comment type="catalytic activity">
    <reaction evidence="6">
        <text>pyridoxine 5'-phosphate + O2 = pyridoxal 5'-phosphate + H2O2</text>
        <dbReference type="Rhea" id="RHEA:15149"/>
        <dbReference type="ChEBI" id="CHEBI:15379"/>
        <dbReference type="ChEBI" id="CHEBI:16240"/>
        <dbReference type="ChEBI" id="CHEBI:58589"/>
        <dbReference type="ChEBI" id="CHEBI:597326"/>
        <dbReference type="EC" id="1.4.3.5"/>
    </reaction>
</comment>
<dbReference type="RefSeq" id="WP_272987485.1">
    <property type="nucleotide sequence ID" value="NZ_CAJWRG010000075.1"/>
</dbReference>
<feature type="binding site" evidence="6 7">
    <location>
        <position position="196"/>
    </location>
    <ligand>
        <name>FMN</name>
        <dbReference type="ChEBI" id="CHEBI:58210"/>
    </ligand>
</feature>
<evidence type="ECO:0000256" key="6">
    <source>
        <dbReference type="HAMAP-Rule" id="MF_01629"/>
    </source>
</evidence>
<keyword evidence="3 6" id="KW-0288">FMN</keyword>
<feature type="binding site" evidence="6">
    <location>
        <begin position="202"/>
        <end position="204"/>
    </location>
    <ligand>
        <name>substrate</name>
    </ligand>
</feature>
<feature type="region of interest" description="Disordered" evidence="8">
    <location>
        <begin position="1"/>
        <end position="24"/>
    </location>
</feature>
<feature type="binding site" evidence="6">
    <location>
        <position position="141"/>
    </location>
    <ligand>
        <name>substrate</name>
    </ligand>
</feature>
<accession>A0A3B9GVN5</accession>
<evidence type="ECO:0000256" key="1">
    <source>
        <dbReference type="ARBA" id="ARBA00007301"/>
    </source>
</evidence>
<dbReference type="InterPro" id="IPR019740">
    <property type="entry name" value="Pyridox_Oxase_CS"/>
</dbReference>
<dbReference type="GO" id="GO:0010181">
    <property type="term" value="F:FMN binding"/>
    <property type="evidence" value="ECO:0007669"/>
    <property type="project" value="UniProtKB-UniRule"/>
</dbReference>
<keyword evidence="2 6" id="KW-0285">Flavoprotein</keyword>
<dbReference type="GO" id="GO:0008615">
    <property type="term" value="P:pyridoxine biosynthetic process"/>
    <property type="evidence" value="ECO:0007669"/>
    <property type="project" value="UniProtKB-UniRule"/>
</dbReference>
<dbReference type="EC" id="1.4.3.5" evidence="6"/>
<feature type="domain" description="Pyridoxamine 5'-phosphate oxidase N-terminal" evidence="9">
    <location>
        <begin position="45"/>
        <end position="170"/>
    </location>
</feature>
<feature type="domain" description="Pyridoxine 5'-phosphate oxidase dimerisation C-terminal" evidence="10">
    <location>
        <begin position="183"/>
        <end position="223"/>
    </location>
</feature>
<organism evidence="11 12">
    <name type="scientific">Hyphomonas adhaerens</name>
    <dbReference type="NCBI Taxonomy" id="81029"/>
    <lineage>
        <taxon>Bacteria</taxon>
        <taxon>Pseudomonadati</taxon>
        <taxon>Pseudomonadota</taxon>
        <taxon>Alphaproteobacteria</taxon>
        <taxon>Hyphomonadales</taxon>
        <taxon>Hyphomonadaceae</taxon>
        <taxon>Hyphomonas</taxon>
    </lineage>
</organism>
<dbReference type="Gene3D" id="2.30.110.10">
    <property type="entry name" value="Electron Transport, Fmn-binding Protein, Chain A"/>
    <property type="match status" value="1"/>
</dbReference>
<dbReference type="PANTHER" id="PTHR10851">
    <property type="entry name" value="PYRIDOXINE-5-PHOSPHATE OXIDASE"/>
    <property type="match status" value="1"/>
</dbReference>
<evidence type="ECO:0000313" key="11">
    <source>
        <dbReference type="EMBL" id="HAE26472.1"/>
    </source>
</evidence>
<dbReference type="InterPro" id="IPR012349">
    <property type="entry name" value="Split_barrel_FMN-bd"/>
</dbReference>
<feature type="binding site" evidence="6 7">
    <location>
        <begin position="150"/>
        <end position="151"/>
    </location>
    <ligand>
        <name>FMN</name>
        <dbReference type="ChEBI" id="CHEBI:58210"/>
    </ligand>
</feature>
<feature type="binding site" evidence="6 7">
    <location>
        <begin position="71"/>
        <end position="76"/>
    </location>
    <ligand>
        <name>FMN</name>
        <dbReference type="ChEBI" id="CHEBI:58210"/>
    </ligand>
</feature>
<feature type="binding site" evidence="6 7">
    <location>
        <position position="115"/>
    </location>
    <ligand>
        <name>FMN</name>
        <dbReference type="ChEBI" id="CHEBI:58210"/>
    </ligand>
</feature>
<comment type="pathway">
    <text evidence="6">Cofactor metabolism; pyridoxal 5'-phosphate salvage; pyridoxal 5'-phosphate from pyridoxamine 5'-phosphate: step 1/1.</text>
</comment>
<dbReference type="GO" id="GO:0004733">
    <property type="term" value="F:pyridoxamine phosphate oxidase activity"/>
    <property type="evidence" value="ECO:0007669"/>
    <property type="project" value="UniProtKB-UniRule"/>
</dbReference>
<comment type="function">
    <text evidence="6">Catalyzes the oxidation of either pyridoxine 5'-phosphate (PNP) or pyridoxamine 5'-phosphate (PMP) into pyridoxal 5'-phosphate (PLP).</text>
</comment>
<dbReference type="Pfam" id="PF01243">
    <property type="entry name" value="PNPOx_N"/>
    <property type="match status" value="1"/>
</dbReference>
<reference evidence="11 12" key="1">
    <citation type="journal article" date="2018" name="Nat. Biotechnol.">
        <title>A standardized bacterial taxonomy based on genome phylogeny substantially revises the tree of life.</title>
        <authorList>
            <person name="Parks D.H."/>
            <person name="Chuvochina M."/>
            <person name="Waite D.W."/>
            <person name="Rinke C."/>
            <person name="Skarshewski A."/>
            <person name="Chaumeil P.A."/>
            <person name="Hugenholtz P."/>
        </authorList>
    </citation>
    <scope>NUCLEOTIDE SEQUENCE [LARGE SCALE GENOMIC DNA]</scope>
    <source>
        <strain evidence="11">UBA8733</strain>
    </source>
</reference>
<comment type="caution">
    <text evidence="11">The sequence shown here is derived from an EMBL/GenBank/DDBJ whole genome shotgun (WGS) entry which is preliminary data.</text>
</comment>
<comment type="pathway">
    <text evidence="6">Cofactor metabolism; pyridoxal 5'-phosphate salvage; pyridoxal 5'-phosphate from pyridoxine 5'-phosphate: step 1/1.</text>
</comment>
<evidence type="ECO:0000256" key="2">
    <source>
        <dbReference type="ARBA" id="ARBA00022630"/>
    </source>
</evidence>
<dbReference type="AlphaFoldDB" id="A0A3B9GVN5"/>
<protein>
    <recommendedName>
        <fullName evidence="6">Pyridoxine/pyridoxamine 5'-phosphate oxidase</fullName>
        <ecNumber evidence="6">1.4.3.5</ecNumber>
    </recommendedName>
    <alternativeName>
        <fullName evidence="6">PNP/PMP oxidase</fullName>
        <shortName evidence="6">PNPOx</shortName>
    </alternativeName>
    <alternativeName>
        <fullName evidence="6">Pyridoxal 5'-phosphate synthase</fullName>
    </alternativeName>
</protein>
<feature type="binding site" evidence="6 7">
    <location>
        <position position="93"/>
    </location>
    <ligand>
        <name>FMN</name>
        <dbReference type="ChEBI" id="CHEBI:58210"/>
    </ligand>
</feature>
<feature type="binding site" evidence="6">
    <location>
        <position position="133"/>
    </location>
    <ligand>
        <name>substrate</name>
    </ligand>
</feature>
<comment type="cofactor">
    <cofactor evidence="6 7">
        <name>FMN</name>
        <dbReference type="ChEBI" id="CHEBI:58210"/>
    </cofactor>
    <text evidence="6 7">Binds 1 FMN per subunit.</text>
</comment>
<dbReference type="NCBIfam" id="NF004231">
    <property type="entry name" value="PRK05679.1"/>
    <property type="match status" value="1"/>
</dbReference>
<dbReference type="UniPathway" id="UPA01068">
    <property type="reaction ID" value="UER00304"/>
</dbReference>
<keyword evidence="4 6" id="KW-0560">Oxidoreductase</keyword>
<dbReference type="Pfam" id="PF10590">
    <property type="entry name" value="PNP_phzG_C"/>
    <property type="match status" value="1"/>
</dbReference>
<feature type="binding site" evidence="6">
    <location>
        <position position="137"/>
    </location>
    <ligand>
        <name>substrate</name>
    </ligand>
</feature>
<dbReference type="EMBL" id="DMAN01000105">
    <property type="protein sequence ID" value="HAE26472.1"/>
    <property type="molecule type" value="Genomic_DNA"/>
</dbReference>
<dbReference type="NCBIfam" id="TIGR00558">
    <property type="entry name" value="pdxH"/>
    <property type="match status" value="1"/>
</dbReference>
<feature type="binding site" evidence="6 7">
    <location>
        <position position="206"/>
    </location>
    <ligand>
        <name>FMN</name>
        <dbReference type="ChEBI" id="CHEBI:58210"/>
    </ligand>
</feature>
<feature type="binding site" evidence="6 7">
    <location>
        <begin position="86"/>
        <end position="87"/>
    </location>
    <ligand>
        <name>FMN</name>
        <dbReference type="ChEBI" id="CHEBI:58210"/>
    </ligand>
</feature>
<sequence>MTSNTDKAIIPPGPSAAEYATDPTGKPLIPNVTDPFALFNDWMAEARAKELNDSNAMSLATVDADGMPDVRVVLLKEVTPAGFVFFTNLKSNKGEQLSANPVAAMGFHWKSLRRQVRIRGTVARVTDAEADEYFSTRAAQSRISAIASDQSRPLADRAAFEQRIAELSEVYGDGPDIPRPEFWGGFRLTPSEIEFWQDQAFRMHDRLHFTRKGDGWETGRLYP</sequence>
<comment type="subunit">
    <text evidence="6">Homodimer.</text>
</comment>
<dbReference type="InterPro" id="IPR019576">
    <property type="entry name" value="Pyridoxamine_oxidase_dimer_C"/>
</dbReference>
<name>A0A3B9GVN5_9PROT</name>
<comment type="caution">
    <text evidence="6">Lacks conserved residue(s) required for the propagation of feature annotation.</text>
</comment>
<evidence type="ECO:0000259" key="9">
    <source>
        <dbReference type="Pfam" id="PF01243"/>
    </source>
</evidence>
<gene>
    <name evidence="6 11" type="primary">pdxH</name>
    <name evidence="11" type="ORF">DCG58_04880</name>
</gene>
<evidence type="ECO:0000256" key="8">
    <source>
        <dbReference type="SAM" id="MobiDB-lite"/>
    </source>
</evidence>